<keyword evidence="3" id="KW-0813">Transport</keyword>
<name>A0A7H1MD78_9NEIS</name>
<accession>A0A7H1MD78</accession>
<evidence type="ECO:0000256" key="2">
    <source>
        <dbReference type="ARBA" id="ARBA00007362"/>
    </source>
</evidence>
<dbReference type="SUPFAM" id="SSF103481">
    <property type="entry name" value="Multidrug resistance efflux transporter EmrE"/>
    <property type="match status" value="2"/>
</dbReference>
<evidence type="ECO:0000256" key="7">
    <source>
        <dbReference type="ARBA" id="ARBA00023136"/>
    </source>
</evidence>
<evidence type="ECO:0000259" key="9">
    <source>
        <dbReference type="Pfam" id="PF00892"/>
    </source>
</evidence>
<dbReference type="InterPro" id="IPR037185">
    <property type="entry name" value="EmrE-like"/>
</dbReference>
<proteinExistence type="inferred from homology"/>
<evidence type="ECO:0000256" key="6">
    <source>
        <dbReference type="ARBA" id="ARBA00022989"/>
    </source>
</evidence>
<evidence type="ECO:0000256" key="3">
    <source>
        <dbReference type="ARBA" id="ARBA00022448"/>
    </source>
</evidence>
<evidence type="ECO:0000256" key="8">
    <source>
        <dbReference type="SAM" id="Phobius"/>
    </source>
</evidence>
<sequence>MAVFYGFVMNPAHSARETRKGIWYAVGCYAVWGLFPIYWYPVSRAGMAAEQVLAQRIVWSALFAVAVLLFTSRQGEFAGVFRRPHILAALFLSGFCIGANWLVYLWAIANHHVLDASLGYFMSPLFSVFLGRAVLKERLDKQQAAAVALAFAGMVWLALPAGQVPWVALLLTLTFGCYGFIRKLAPVGALVGLTWETLILLPFALGYLAHHYAAGSLQFAGLGALPLAVLLGSGVATTVPLLMFAAGARRIPLSMLGMLQYFSPVLQLAAGLLLFGETFDTGRLIGYGWVWLGVALYLAAAWRQHRAAGHRV</sequence>
<feature type="transmembrane region" description="Helical" evidence="8">
    <location>
        <begin position="219"/>
        <end position="246"/>
    </location>
</feature>
<feature type="transmembrane region" description="Helical" evidence="8">
    <location>
        <begin position="142"/>
        <end position="159"/>
    </location>
</feature>
<dbReference type="Proteomes" id="UP000516412">
    <property type="component" value="Chromosome"/>
</dbReference>
<organism evidence="10 11">
    <name type="scientific">Neisseria musculi</name>
    <dbReference type="NCBI Taxonomy" id="1815583"/>
    <lineage>
        <taxon>Bacteria</taxon>
        <taxon>Pseudomonadati</taxon>
        <taxon>Pseudomonadota</taxon>
        <taxon>Betaproteobacteria</taxon>
        <taxon>Neisseriales</taxon>
        <taxon>Neisseriaceae</taxon>
        <taxon>Neisseria</taxon>
    </lineage>
</organism>
<evidence type="ECO:0000256" key="5">
    <source>
        <dbReference type="ARBA" id="ARBA00022692"/>
    </source>
</evidence>
<reference evidence="10" key="1">
    <citation type="submission" date="2024-06" db="EMBL/GenBank/DDBJ databases">
        <title>Complete Genome Sequence of mouse commensal type strain Neisseria musculi.</title>
        <authorList>
            <person name="Thapa E."/>
            <person name="Aluvathingal J."/>
            <person name="Nadendla S."/>
            <person name="Mehta A."/>
            <person name="Tettelin H."/>
            <person name="Weyand N.J."/>
        </authorList>
    </citation>
    <scope>NUCLEOTIDE SEQUENCE</scope>
    <source>
        <strain evidence="10">NW831</strain>
    </source>
</reference>
<feature type="transmembrane region" description="Helical" evidence="8">
    <location>
        <begin position="193"/>
        <end position="213"/>
    </location>
</feature>
<dbReference type="PANTHER" id="PTHR22911:SF137">
    <property type="entry name" value="SOLUTE CARRIER FAMILY 35 MEMBER G2-RELATED"/>
    <property type="match status" value="1"/>
</dbReference>
<evidence type="ECO:0000313" key="10">
    <source>
        <dbReference type="EMBL" id="QNT59593.1"/>
    </source>
</evidence>
<feature type="transmembrane region" description="Helical" evidence="8">
    <location>
        <begin position="284"/>
        <end position="302"/>
    </location>
</feature>
<feature type="transmembrane region" description="Helical" evidence="8">
    <location>
        <begin position="21"/>
        <end position="41"/>
    </location>
</feature>
<dbReference type="InterPro" id="IPR000620">
    <property type="entry name" value="EamA_dom"/>
</dbReference>
<dbReference type="AlphaFoldDB" id="A0A7H1MD78"/>
<protein>
    <submittedName>
        <fullName evidence="10">EamA-like transporter family protein</fullName>
    </submittedName>
</protein>
<keyword evidence="7 8" id="KW-0472">Membrane</keyword>
<feature type="transmembrane region" description="Helical" evidence="8">
    <location>
        <begin position="84"/>
        <end position="106"/>
    </location>
</feature>
<comment type="similarity">
    <text evidence="2">Belongs to the EamA transporter family.</text>
</comment>
<comment type="subcellular location">
    <subcellularLocation>
        <location evidence="1">Cell membrane</location>
        <topology evidence="1">Multi-pass membrane protein</topology>
    </subcellularLocation>
</comment>
<evidence type="ECO:0000256" key="1">
    <source>
        <dbReference type="ARBA" id="ARBA00004651"/>
    </source>
</evidence>
<keyword evidence="6 8" id="KW-1133">Transmembrane helix</keyword>
<keyword evidence="5 8" id="KW-0812">Transmembrane</keyword>
<dbReference type="KEGG" id="nmus:H7A79_2755"/>
<feature type="domain" description="EamA" evidence="9">
    <location>
        <begin position="20"/>
        <end position="157"/>
    </location>
</feature>
<dbReference type="Pfam" id="PF00892">
    <property type="entry name" value="EamA"/>
    <property type="match status" value="1"/>
</dbReference>
<keyword evidence="11" id="KW-1185">Reference proteome</keyword>
<feature type="transmembrane region" description="Helical" evidence="8">
    <location>
        <begin position="258"/>
        <end position="278"/>
    </location>
</feature>
<evidence type="ECO:0000256" key="4">
    <source>
        <dbReference type="ARBA" id="ARBA00022475"/>
    </source>
</evidence>
<dbReference type="PANTHER" id="PTHR22911">
    <property type="entry name" value="ACYL-MALONYL CONDENSING ENZYME-RELATED"/>
    <property type="match status" value="1"/>
</dbReference>
<feature type="transmembrane region" description="Helical" evidence="8">
    <location>
        <begin position="53"/>
        <end position="72"/>
    </location>
</feature>
<feature type="transmembrane region" description="Helical" evidence="8">
    <location>
        <begin position="165"/>
        <end position="181"/>
    </location>
</feature>
<dbReference type="EMBL" id="CP060414">
    <property type="protein sequence ID" value="QNT59593.1"/>
    <property type="molecule type" value="Genomic_DNA"/>
</dbReference>
<keyword evidence="4" id="KW-1003">Cell membrane</keyword>
<dbReference type="InterPro" id="IPR004626">
    <property type="entry name" value="RarD"/>
</dbReference>
<gene>
    <name evidence="10" type="ORF">H7A79_2755</name>
</gene>
<dbReference type="NCBIfam" id="TIGR00688">
    <property type="entry name" value="rarD"/>
    <property type="match status" value="1"/>
</dbReference>
<dbReference type="GO" id="GO:0005886">
    <property type="term" value="C:plasma membrane"/>
    <property type="evidence" value="ECO:0007669"/>
    <property type="project" value="UniProtKB-SubCell"/>
</dbReference>
<feature type="transmembrane region" description="Helical" evidence="8">
    <location>
        <begin position="118"/>
        <end position="135"/>
    </location>
</feature>
<evidence type="ECO:0000313" key="11">
    <source>
        <dbReference type="Proteomes" id="UP000516412"/>
    </source>
</evidence>